<feature type="compositionally biased region" description="Acidic residues" evidence="1">
    <location>
        <begin position="24"/>
        <end position="37"/>
    </location>
</feature>
<evidence type="ECO:0000313" key="3">
    <source>
        <dbReference type="Proteomes" id="UP001320972"/>
    </source>
</evidence>
<dbReference type="Proteomes" id="UP001320972">
    <property type="component" value="Unassembled WGS sequence"/>
</dbReference>
<dbReference type="RefSeq" id="WP_338009224.1">
    <property type="nucleotide sequence ID" value="NZ_JAOPKB010000020.1"/>
</dbReference>
<sequence length="408" mass="45115">MSRRSLLATGGIGTALALAGCLSDETDTDADSGDGESTEAAQTEAETDDEDDEDDEGEEYEEGEEETDEPDVEHALPFEDDFSTLELLHSESSEEGLGLDTENVDQFARLADADEPVDGSRVNRTTEDEEHIVYKFDDVIGGFRVETHYHPDQDGRVSVAVSETGAVWTNVIPKKDLYSEAHNDEDAPGHWWKNYEYVSEATGDDARYIRLTLSGDVDWSPQIGWVTVWGTDGSDVETDTPEGEGEEEGESEDEISFEDDLSSMDALHTSSDTDLLGFDTTNTIQFARPEDAAEPTDPSRLNRQTDDDAHAVYRISQDITGVRVEGHTSPDHPGDISISVSSNGADWTDVDVEKDVYSEAHDDEDEPGVWWENAEYTAENLDDGVRYIRITLSGDVDWTPQIGHVEIW</sequence>
<feature type="region of interest" description="Disordered" evidence="1">
    <location>
        <begin position="230"/>
        <end position="257"/>
    </location>
</feature>
<organism evidence="2 3">
    <name type="scientific">Natronoglomus mannanivorans</name>
    <dbReference type="NCBI Taxonomy" id="2979990"/>
    <lineage>
        <taxon>Archaea</taxon>
        <taxon>Methanobacteriati</taxon>
        <taxon>Methanobacteriota</taxon>
        <taxon>Stenosarchaea group</taxon>
        <taxon>Halobacteria</taxon>
        <taxon>Halobacteriales</taxon>
        <taxon>Natrialbaceae</taxon>
        <taxon>Natronoglomus</taxon>
    </lineage>
</organism>
<feature type="region of interest" description="Disordered" evidence="1">
    <location>
        <begin position="24"/>
        <end position="80"/>
    </location>
</feature>
<feature type="compositionally biased region" description="Acidic residues" evidence="1">
    <location>
        <begin position="234"/>
        <end position="257"/>
    </location>
</feature>
<feature type="region of interest" description="Disordered" evidence="1">
    <location>
        <begin position="324"/>
        <end position="343"/>
    </location>
</feature>
<keyword evidence="3" id="KW-1185">Reference proteome</keyword>
<gene>
    <name evidence="2" type="ORF">OB955_22775</name>
</gene>
<dbReference type="Gene3D" id="2.60.120.260">
    <property type="entry name" value="Galactose-binding domain-like"/>
    <property type="match status" value="1"/>
</dbReference>
<feature type="compositionally biased region" description="Basic and acidic residues" evidence="1">
    <location>
        <begin position="324"/>
        <end position="334"/>
    </location>
</feature>
<accession>A0ABT2QKP9</accession>
<dbReference type="EMBL" id="JAOPKB010000020">
    <property type="protein sequence ID" value="MCU4975515.1"/>
    <property type="molecule type" value="Genomic_DNA"/>
</dbReference>
<name>A0ABT2QKP9_9EURY</name>
<comment type="caution">
    <text evidence="2">The sequence shown here is derived from an EMBL/GenBank/DDBJ whole genome shotgun (WGS) entry which is preliminary data.</text>
</comment>
<feature type="compositionally biased region" description="Acidic residues" evidence="1">
    <location>
        <begin position="45"/>
        <end position="71"/>
    </location>
</feature>
<evidence type="ECO:0008006" key="4">
    <source>
        <dbReference type="Google" id="ProtNLM"/>
    </source>
</evidence>
<dbReference type="PROSITE" id="PS51257">
    <property type="entry name" value="PROKAR_LIPOPROTEIN"/>
    <property type="match status" value="1"/>
</dbReference>
<evidence type="ECO:0000313" key="2">
    <source>
        <dbReference type="EMBL" id="MCU4975515.1"/>
    </source>
</evidence>
<protein>
    <recommendedName>
        <fullName evidence="4">F5/8 type C domain-containing protein</fullName>
    </recommendedName>
</protein>
<evidence type="ECO:0000256" key="1">
    <source>
        <dbReference type="SAM" id="MobiDB-lite"/>
    </source>
</evidence>
<proteinExistence type="predicted"/>
<reference evidence="2 3" key="1">
    <citation type="submission" date="2022-09" db="EMBL/GenBank/DDBJ databases">
        <title>Enrichment on poylsaccharides allowed isolation of novel metabolic and taxonomic groups of Haloarchaea.</title>
        <authorList>
            <person name="Sorokin D.Y."/>
            <person name="Elcheninov A.G."/>
            <person name="Khizhniak T.V."/>
            <person name="Kolganova T.V."/>
            <person name="Kublanov I.V."/>
        </authorList>
    </citation>
    <scope>NUCLEOTIDE SEQUENCE [LARGE SCALE GENOMIC DNA]</scope>
    <source>
        <strain evidence="2 3">AArc-m2/3/4</strain>
    </source>
</reference>